<feature type="compositionally biased region" description="Basic and acidic residues" evidence="4">
    <location>
        <begin position="290"/>
        <end position="299"/>
    </location>
</feature>
<evidence type="ECO:0000259" key="5">
    <source>
        <dbReference type="Pfam" id="PF00905"/>
    </source>
</evidence>
<gene>
    <name evidence="7" type="primary">ftsI</name>
    <name evidence="7" type="ORF">Pan44_34270</name>
</gene>
<keyword evidence="2" id="KW-0121">Carboxypeptidase</keyword>
<evidence type="ECO:0000313" key="7">
    <source>
        <dbReference type="EMBL" id="QDT55384.1"/>
    </source>
</evidence>
<dbReference type="InterPro" id="IPR001460">
    <property type="entry name" value="PCN-bd_Tpept"/>
</dbReference>
<evidence type="ECO:0000256" key="3">
    <source>
        <dbReference type="ARBA" id="ARBA00023136"/>
    </source>
</evidence>
<protein>
    <submittedName>
        <fullName evidence="7">Peptidoglycan D,D-transpeptidase FtsI</fullName>
    </submittedName>
</protein>
<dbReference type="GO" id="GO:0005886">
    <property type="term" value="C:plasma membrane"/>
    <property type="evidence" value="ECO:0007669"/>
    <property type="project" value="TreeGrafter"/>
</dbReference>
<dbReference type="GO" id="GO:0008658">
    <property type="term" value="F:penicillin binding"/>
    <property type="evidence" value="ECO:0007669"/>
    <property type="project" value="InterPro"/>
</dbReference>
<dbReference type="InterPro" id="IPR012338">
    <property type="entry name" value="Beta-lactam/transpept-like"/>
</dbReference>
<evidence type="ECO:0000313" key="8">
    <source>
        <dbReference type="Proteomes" id="UP000315700"/>
    </source>
</evidence>
<feature type="region of interest" description="Disordered" evidence="4">
    <location>
        <begin position="266"/>
        <end position="314"/>
    </location>
</feature>
<keyword evidence="8" id="KW-1185">Reference proteome</keyword>
<accession>A0A517SGX8</accession>
<organism evidence="7 8">
    <name type="scientific">Caulifigura coniformis</name>
    <dbReference type="NCBI Taxonomy" id="2527983"/>
    <lineage>
        <taxon>Bacteria</taxon>
        <taxon>Pseudomonadati</taxon>
        <taxon>Planctomycetota</taxon>
        <taxon>Planctomycetia</taxon>
        <taxon>Planctomycetales</taxon>
        <taxon>Planctomycetaceae</taxon>
        <taxon>Caulifigura</taxon>
    </lineage>
</organism>
<dbReference type="OrthoDB" id="9770103at2"/>
<keyword evidence="2" id="KW-0645">Protease</keyword>
<evidence type="ECO:0000259" key="6">
    <source>
        <dbReference type="Pfam" id="PF03717"/>
    </source>
</evidence>
<keyword evidence="3" id="KW-0472">Membrane</keyword>
<dbReference type="Pfam" id="PF00905">
    <property type="entry name" value="Transpeptidase"/>
    <property type="match status" value="1"/>
</dbReference>
<dbReference type="Gene3D" id="3.30.450.330">
    <property type="match status" value="1"/>
</dbReference>
<evidence type="ECO:0000256" key="2">
    <source>
        <dbReference type="ARBA" id="ARBA00022645"/>
    </source>
</evidence>
<dbReference type="PANTHER" id="PTHR30627:SF1">
    <property type="entry name" value="PEPTIDOGLYCAN D,D-TRANSPEPTIDASE FTSI"/>
    <property type="match status" value="1"/>
</dbReference>
<feature type="domain" description="Penicillin-binding protein dimerisation" evidence="6">
    <location>
        <begin position="59"/>
        <end position="207"/>
    </location>
</feature>
<keyword evidence="2" id="KW-0378">Hydrolase</keyword>
<dbReference type="SUPFAM" id="SSF56519">
    <property type="entry name" value="Penicillin binding protein dimerisation domain"/>
    <property type="match status" value="1"/>
</dbReference>
<dbReference type="FunCoup" id="A0A517SGX8">
    <property type="interactions" value="201"/>
</dbReference>
<name>A0A517SGX8_9PLAN</name>
<sequence length="617" mass="66394">MSGLRRQARSSRLRSDFIACGLVALWAVIALRLITVQGFGNVASARLARRQHAFVEVLPARPGDISDRAGRLLATSARTESLAIDPSAVEEPARVAGLLAGVLNLDAEALTQRIVASHEKRFLWVKRRLKPEEADAVRSLGLPPDVWHFRVEFERILPQGPLAAHVLGNRDIDNHGRGGVEEGLERLLVGKDGERTLLRDARGYVIDVDSSKTIEPRHGHHVRLTIDSLLQMQVEARLSKLMEECRPLGACVVVLDPKTGEVLSMASRPEMPVLKTPASRDEEAASDGSLRGEDGKKPGVSDAASDQGPADHHAEANGWRNHAIASMFEPGSTFKPFIVAAAIDRGVVQRDEEFHCGHGAYRMGRRVLHDHHSYGPLSVTDILVKSSNIGMAKIGERLENDGLFAAASAFGFGRPTGIELPGELPGQLNPFAKWTSYSTGSIPMGQEIATTPLQVAAAHAALANHGTYLTPHLLLQVEGDRVEKPTVIGRDLVSRETADWLVTGPMLEVVTRGTGKKAQIPGYSVFGKTGTAQKLDPKTGGYSHSRHIGSFACGAPANDPRALVLIAVDEPTAGPSTYGGIVAAPAAADVLKITLDYLGIPPDKPEELEVKAKSRRR</sequence>
<dbReference type="InParanoid" id="A0A517SGX8"/>
<dbReference type="Gene3D" id="1.10.150.770">
    <property type="match status" value="1"/>
</dbReference>
<dbReference type="EMBL" id="CP036271">
    <property type="protein sequence ID" value="QDT55384.1"/>
    <property type="molecule type" value="Genomic_DNA"/>
</dbReference>
<dbReference type="Pfam" id="PF03717">
    <property type="entry name" value="PBP_dimer"/>
    <property type="match status" value="1"/>
</dbReference>
<dbReference type="KEGG" id="ccos:Pan44_34270"/>
<dbReference type="Gene3D" id="3.90.1310.10">
    <property type="entry name" value="Penicillin-binding protein 2a (Domain 2)"/>
    <property type="match status" value="1"/>
</dbReference>
<proteinExistence type="predicted"/>
<dbReference type="InterPro" id="IPR036138">
    <property type="entry name" value="PBP_dimer_sf"/>
</dbReference>
<dbReference type="GO" id="GO:0004180">
    <property type="term" value="F:carboxypeptidase activity"/>
    <property type="evidence" value="ECO:0007669"/>
    <property type="project" value="UniProtKB-KW"/>
</dbReference>
<dbReference type="PANTHER" id="PTHR30627">
    <property type="entry name" value="PEPTIDOGLYCAN D,D-TRANSPEPTIDASE"/>
    <property type="match status" value="1"/>
</dbReference>
<dbReference type="GO" id="GO:0071555">
    <property type="term" value="P:cell wall organization"/>
    <property type="evidence" value="ECO:0007669"/>
    <property type="project" value="TreeGrafter"/>
</dbReference>
<dbReference type="RefSeq" id="WP_145031140.1">
    <property type="nucleotide sequence ID" value="NZ_CP036271.1"/>
</dbReference>
<reference evidence="7 8" key="1">
    <citation type="submission" date="2019-02" db="EMBL/GenBank/DDBJ databases">
        <title>Deep-cultivation of Planctomycetes and their phenomic and genomic characterization uncovers novel biology.</title>
        <authorList>
            <person name="Wiegand S."/>
            <person name="Jogler M."/>
            <person name="Boedeker C."/>
            <person name="Pinto D."/>
            <person name="Vollmers J."/>
            <person name="Rivas-Marin E."/>
            <person name="Kohn T."/>
            <person name="Peeters S.H."/>
            <person name="Heuer A."/>
            <person name="Rast P."/>
            <person name="Oberbeckmann S."/>
            <person name="Bunk B."/>
            <person name="Jeske O."/>
            <person name="Meyerdierks A."/>
            <person name="Storesund J.E."/>
            <person name="Kallscheuer N."/>
            <person name="Luecker S."/>
            <person name="Lage O.M."/>
            <person name="Pohl T."/>
            <person name="Merkel B.J."/>
            <person name="Hornburger P."/>
            <person name="Mueller R.-W."/>
            <person name="Bruemmer F."/>
            <person name="Labrenz M."/>
            <person name="Spormann A.M."/>
            <person name="Op den Camp H."/>
            <person name="Overmann J."/>
            <person name="Amann R."/>
            <person name="Jetten M.S.M."/>
            <person name="Mascher T."/>
            <person name="Medema M.H."/>
            <person name="Devos D.P."/>
            <person name="Kaster A.-K."/>
            <person name="Ovreas L."/>
            <person name="Rohde M."/>
            <person name="Galperin M.Y."/>
            <person name="Jogler C."/>
        </authorList>
    </citation>
    <scope>NUCLEOTIDE SEQUENCE [LARGE SCALE GENOMIC DNA]</scope>
    <source>
        <strain evidence="7 8">Pan44</strain>
    </source>
</reference>
<dbReference type="Proteomes" id="UP000315700">
    <property type="component" value="Chromosome"/>
</dbReference>
<evidence type="ECO:0000256" key="4">
    <source>
        <dbReference type="SAM" id="MobiDB-lite"/>
    </source>
</evidence>
<dbReference type="InterPro" id="IPR050515">
    <property type="entry name" value="Beta-lactam/transpept"/>
</dbReference>
<evidence type="ECO:0000256" key="1">
    <source>
        <dbReference type="ARBA" id="ARBA00004370"/>
    </source>
</evidence>
<dbReference type="InterPro" id="IPR005311">
    <property type="entry name" value="PBP_dimer"/>
</dbReference>
<dbReference type="SUPFAM" id="SSF56601">
    <property type="entry name" value="beta-lactamase/transpeptidase-like"/>
    <property type="match status" value="1"/>
</dbReference>
<feature type="domain" description="Penicillin-binding protein transpeptidase" evidence="5">
    <location>
        <begin position="251"/>
        <end position="592"/>
    </location>
</feature>
<dbReference type="AlphaFoldDB" id="A0A517SGX8"/>
<dbReference type="Gene3D" id="3.40.710.10">
    <property type="entry name" value="DD-peptidase/beta-lactamase superfamily"/>
    <property type="match status" value="1"/>
</dbReference>
<comment type="subcellular location">
    <subcellularLocation>
        <location evidence="1">Membrane</location>
    </subcellularLocation>
</comment>